<dbReference type="InterPro" id="IPR045275">
    <property type="entry name" value="MscS_archaea/bacteria_type"/>
</dbReference>
<dbReference type="PANTHER" id="PTHR30221">
    <property type="entry name" value="SMALL-CONDUCTANCE MECHANOSENSITIVE CHANNEL"/>
    <property type="match status" value="1"/>
</dbReference>
<dbReference type="SUPFAM" id="SSF50182">
    <property type="entry name" value="Sm-like ribonucleoproteins"/>
    <property type="match status" value="1"/>
</dbReference>
<dbReference type="InterPro" id="IPR006686">
    <property type="entry name" value="MscS_channel_CS"/>
</dbReference>
<proteinExistence type="inferred from homology"/>
<comment type="subcellular location">
    <subcellularLocation>
        <location evidence="1">Cell membrane</location>
        <topology evidence="1">Multi-pass membrane protein</topology>
    </subcellularLocation>
</comment>
<feature type="domain" description="Mechanosensitive ion channel MscS" evidence="9">
    <location>
        <begin position="206"/>
        <end position="270"/>
    </location>
</feature>
<dbReference type="AlphaFoldDB" id="M0I4J9"/>
<comment type="similarity">
    <text evidence="2">Belongs to the MscS (TC 1.A.23) family.</text>
</comment>
<evidence type="ECO:0000313" key="11">
    <source>
        <dbReference type="EMBL" id="ELZ90938.1"/>
    </source>
</evidence>
<dbReference type="PANTHER" id="PTHR30221:SF20">
    <property type="entry name" value="SMALL-CONDUCTANCE MECHANOSENSITIVE CHANNEL"/>
    <property type="match status" value="1"/>
</dbReference>
<protein>
    <submittedName>
        <fullName evidence="11">Small conductance mechanosensitive ion channel (MscS) family transporter</fullName>
    </submittedName>
</protein>
<dbReference type="InterPro" id="IPR023408">
    <property type="entry name" value="MscS_beta-dom_sf"/>
</dbReference>
<evidence type="ECO:0000259" key="9">
    <source>
        <dbReference type="Pfam" id="PF00924"/>
    </source>
</evidence>
<keyword evidence="4 8" id="KW-0812">Transmembrane</keyword>
<feature type="transmembrane region" description="Helical" evidence="8">
    <location>
        <begin position="158"/>
        <end position="179"/>
    </location>
</feature>
<dbReference type="Gene3D" id="1.10.287.1260">
    <property type="match status" value="1"/>
</dbReference>
<reference evidence="11 12" key="1">
    <citation type="journal article" date="2014" name="PLoS Genet.">
        <title>Phylogenetically driven sequencing of extremely halophilic archaea reveals strategies for static and dynamic osmo-response.</title>
        <authorList>
            <person name="Becker E.A."/>
            <person name="Seitzer P.M."/>
            <person name="Tritt A."/>
            <person name="Larsen D."/>
            <person name="Krusor M."/>
            <person name="Yao A.I."/>
            <person name="Wu D."/>
            <person name="Madern D."/>
            <person name="Eisen J.A."/>
            <person name="Darling A.E."/>
            <person name="Facciotti M.T."/>
        </authorList>
    </citation>
    <scope>NUCLEOTIDE SEQUENCE [LARGE SCALE GENOMIC DNA]</scope>
    <source>
        <strain evidence="11 12">ATCC BAA-897</strain>
    </source>
</reference>
<dbReference type="Pfam" id="PF21082">
    <property type="entry name" value="MS_channel_3rd"/>
    <property type="match status" value="1"/>
</dbReference>
<accession>M0I4J9</accession>
<keyword evidence="5 8" id="KW-1133">Transmembrane helix</keyword>
<dbReference type="SUPFAM" id="SSF82861">
    <property type="entry name" value="Mechanosensitive channel protein MscS (YggB), transmembrane region"/>
    <property type="match status" value="1"/>
</dbReference>
<gene>
    <name evidence="11" type="ORF">C441_11425</name>
</gene>
<keyword evidence="6 8" id="KW-0472">Membrane</keyword>
<dbReference type="Gene3D" id="3.30.70.100">
    <property type="match status" value="1"/>
</dbReference>
<evidence type="ECO:0000256" key="1">
    <source>
        <dbReference type="ARBA" id="ARBA00004651"/>
    </source>
</evidence>
<feature type="transmembrane region" description="Helical" evidence="8">
    <location>
        <begin position="42"/>
        <end position="61"/>
    </location>
</feature>
<name>M0I4J9_9EURY</name>
<keyword evidence="12" id="KW-1185">Reference proteome</keyword>
<dbReference type="SUPFAM" id="SSF82689">
    <property type="entry name" value="Mechanosensitive channel protein MscS (YggB), C-terminal domain"/>
    <property type="match status" value="1"/>
</dbReference>
<dbReference type="Pfam" id="PF00924">
    <property type="entry name" value="MS_channel_2nd"/>
    <property type="match status" value="1"/>
</dbReference>
<feature type="transmembrane region" description="Helical" evidence="8">
    <location>
        <begin position="117"/>
        <end position="137"/>
    </location>
</feature>
<evidence type="ECO:0000256" key="2">
    <source>
        <dbReference type="ARBA" id="ARBA00008017"/>
    </source>
</evidence>
<evidence type="ECO:0000256" key="7">
    <source>
        <dbReference type="SAM" id="MobiDB-lite"/>
    </source>
</evidence>
<keyword evidence="3" id="KW-1003">Cell membrane</keyword>
<dbReference type="InterPro" id="IPR011014">
    <property type="entry name" value="MscS_channel_TM-2"/>
</dbReference>
<evidence type="ECO:0000256" key="3">
    <source>
        <dbReference type="ARBA" id="ARBA00022475"/>
    </source>
</evidence>
<dbReference type="EMBL" id="AOLM01000020">
    <property type="protein sequence ID" value="ELZ90938.1"/>
    <property type="molecule type" value="Genomic_DNA"/>
</dbReference>
<evidence type="ECO:0000313" key="12">
    <source>
        <dbReference type="Proteomes" id="UP000011508"/>
    </source>
</evidence>
<dbReference type="RefSeq" id="WP_007275172.1">
    <property type="nucleotide sequence ID" value="NZ_AOLM01000020.1"/>
</dbReference>
<dbReference type="InterPro" id="IPR049278">
    <property type="entry name" value="MS_channel_C"/>
</dbReference>
<evidence type="ECO:0000256" key="8">
    <source>
        <dbReference type="SAM" id="Phobius"/>
    </source>
</evidence>
<dbReference type="PROSITE" id="PS01246">
    <property type="entry name" value="UPF0003"/>
    <property type="match status" value="1"/>
</dbReference>
<dbReference type="Proteomes" id="UP000011508">
    <property type="component" value="Unassembled WGS sequence"/>
</dbReference>
<dbReference type="Gene3D" id="2.30.30.60">
    <property type="match status" value="1"/>
</dbReference>
<dbReference type="GO" id="GO:0008381">
    <property type="term" value="F:mechanosensitive monoatomic ion channel activity"/>
    <property type="evidence" value="ECO:0007669"/>
    <property type="project" value="InterPro"/>
</dbReference>
<sequence length="413" mass="44124">MTLPASALAAALLRLASTETPLQSDAILDIASLFPTFELRVVASVLVTVAVVAVWRLGARLHDKEVEAVSMPVWHLSVTVLRLVVVAGGGAFVFAVWSLSGDIGTISAQYDLNRQTFVGIALSAAFVVGAYVLTSVLGRFIGEIASTRPEISDHQREIIYRIAQVTTYLATLAVILGIWRADLGGFLVGAGFLGIVVGMAARQTLGALIAGFVIMFSRPFEIGDWVEVGDHEGIVTEITVVNTRIQTFDGEFVMIPNDVVSSESLVNRSRKGRLRLDIEVGVDYDTDVDRAAEVAQAAVEDLDEVLSVPKPQVVAKRFGDSAVVLGVRPWIDRPSARRWWRARTATISAVSEAFDEEGITIPFPQRALSERNPSGPIPLTDQPDEVSPEADGGVESGEGGDGDASSGSGEADR</sequence>
<feature type="domain" description="Mechanosensitive ion channel MscS C-terminal" evidence="10">
    <location>
        <begin position="277"/>
        <end position="361"/>
    </location>
</feature>
<dbReference type="InterPro" id="IPR011066">
    <property type="entry name" value="MscS_channel_C_sf"/>
</dbReference>
<dbReference type="OrthoDB" id="31543at2157"/>
<evidence type="ECO:0000256" key="6">
    <source>
        <dbReference type="ARBA" id="ARBA00023136"/>
    </source>
</evidence>
<dbReference type="GO" id="GO:0005886">
    <property type="term" value="C:plasma membrane"/>
    <property type="evidence" value="ECO:0007669"/>
    <property type="project" value="UniProtKB-SubCell"/>
</dbReference>
<comment type="caution">
    <text evidence="11">The sequence shown here is derived from an EMBL/GenBank/DDBJ whole genome shotgun (WGS) entry which is preliminary data.</text>
</comment>
<feature type="transmembrane region" description="Helical" evidence="8">
    <location>
        <begin position="73"/>
        <end position="97"/>
    </location>
</feature>
<dbReference type="PATRIC" id="fig|662480.6.peg.2265"/>
<dbReference type="InterPro" id="IPR006685">
    <property type="entry name" value="MscS_channel_2nd"/>
</dbReference>
<dbReference type="InterPro" id="IPR010920">
    <property type="entry name" value="LSM_dom_sf"/>
</dbReference>
<feature type="region of interest" description="Disordered" evidence="7">
    <location>
        <begin position="363"/>
        <end position="413"/>
    </location>
</feature>
<feature type="transmembrane region" description="Helical" evidence="8">
    <location>
        <begin position="185"/>
        <end position="214"/>
    </location>
</feature>
<evidence type="ECO:0000256" key="5">
    <source>
        <dbReference type="ARBA" id="ARBA00022989"/>
    </source>
</evidence>
<evidence type="ECO:0000259" key="10">
    <source>
        <dbReference type="Pfam" id="PF21082"/>
    </source>
</evidence>
<feature type="compositionally biased region" description="Low complexity" evidence="7">
    <location>
        <begin position="403"/>
        <end position="413"/>
    </location>
</feature>
<organism evidence="11 12">
    <name type="scientific">Haloferax sulfurifontis ATCC BAA-897</name>
    <dbReference type="NCBI Taxonomy" id="662480"/>
    <lineage>
        <taxon>Archaea</taxon>
        <taxon>Methanobacteriati</taxon>
        <taxon>Methanobacteriota</taxon>
        <taxon>Stenosarchaea group</taxon>
        <taxon>Halobacteria</taxon>
        <taxon>Halobacteriales</taxon>
        <taxon>Haloferacaceae</taxon>
        <taxon>Haloferax</taxon>
    </lineage>
</organism>
<evidence type="ECO:0000256" key="4">
    <source>
        <dbReference type="ARBA" id="ARBA00022692"/>
    </source>
</evidence>